<reference evidence="5" key="1">
    <citation type="submission" date="2022-11" db="EMBL/GenBank/DDBJ databases">
        <authorList>
            <person name="Petersen C."/>
        </authorList>
    </citation>
    <scope>NUCLEOTIDE SEQUENCE</scope>
    <source>
        <strain evidence="5">IBT 26290</strain>
    </source>
</reference>
<evidence type="ECO:0000256" key="1">
    <source>
        <dbReference type="ARBA" id="ARBA00022630"/>
    </source>
</evidence>
<dbReference type="RefSeq" id="XP_056538658.1">
    <property type="nucleotide sequence ID" value="XM_056692701.1"/>
</dbReference>
<dbReference type="PANTHER" id="PTHR23023">
    <property type="entry name" value="DIMETHYLANILINE MONOOXYGENASE"/>
    <property type="match status" value="1"/>
</dbReference>
<dbReference type="SUPFAM" id="SSF51905">
    <property type="entry name" value="FAD/NAD(P)-binding domain"/>
    <property type="match status" value="1"/>
</dbReference>
<keyword evidence="6" id="KW-1185">Reference proteome</keyword>
<reference evidence="5" key="2">
    <citation type="journal article" date="2023" name="IMA Fungus">
        <title>Comparative genomic study of the Penicillium genus elucidates a diverse pangenome and 15 lateral gene transfer events.</title>
        <authorList>
            <person name="Petersen C."/>
            <person name="Sorensen T."/>
            <person name="Nielsen M.R."/>
            <person name="Sondergaard T.E."/>
            <person name="Sorensen J.L."/>
            <person name="Fitzpatrick D.A."/>
            <person name="Frisvad J.C."/>
            <person name="Nielsen K.L."/>
        </authorList>
    </citation>
    <scope>NUCLEOTIDE SEQUENCE</scope>
    <source>
        <strain evidence="5">IBT 26290</strain>
    </source>
</reference>
<protein>
    <recommendedName>
        <fullName evidence="7">L-ornithine N(5)-oxygenase</fullName>
    </recommendedName>
</protein>
<dbReference type="Gene3D" id="3.50.50.60">
    <property type="entry name" value="FAD/NAD(P)-binding domain"/>
    <property type="match status" value="1"/>
</dbReference>
<evidence type="ECO:0000256" key="4">
    <source>
        <dbReference type="SAM" id="MobiDB-lite"/>
    </source>
</evidence>
<name>A0A9W9LEN1_9EURO</name>
<evidence type="ECO:0000313" key="6">
    <source>
        <dbReference type="Proteomes" id="UP001149163"/>
    </source>
</evidence>
<dbReference type="GO" id="GO:0016491">
    <property type="term" value="F:oxidoreductase activity"/>
    <property type="evidence" value="ECO:0007669"/>
    <property type="project" value="UniProtKB-KW"/>
</dbReference>
<dbReference type="AlphaFoldDB" id="A0A9W9LEN1"/>
<dbReference type="InterPro" id="IPR036188">
    <property type="entry name" value="FAD/NAD-bd_sf"/>
</dbReference>
<organism evidence="5 6">
    <name type="scientific">Penicillium canariense</name>
    <dbReference type="NCBI Taxonomy" id="189055"/>
    <lineage>
        <taxon>Eukaryota</taxon>
        <taxon>Fungi</taxon>
        <taxon>Dikarya</taxon>
        <taxon>Ascomycota</taxon>
        <taxon>Pezizomycotina</taxon>
        <taxon>Eurotiomycetes</taxon>
        <taxon>Eurotiomycetidae</taxon>
        <taxon>Eurotiales</taxon>
        <taxon>Aspergillaceae</taxon>
        <taxon>Penicillium</taxon>
    </lineage>
</organism>
<evidence type="ECO:0008006" key="7">
    <source>
        <dbReference type="Google" id="ProtNLM"/>
    </source>
</evidence>
<dbReference type="InterPro" id="IPR050346">
    <property type="entry name" value="FMO-like"/>
</dbReference>
<keyword evidence="3" id="KW-0560">Oxidoreductase</keyword>
<evidence type="ECO:0000313" key="5">
    <source>
        <dbReference type="EMBL" id="KAJ5151325.1"/>
    </source>
</evidence>
<gene>
    <name evidence="5" type="ORF">N7482_010577</name>
</gene>
<feature type="region of interest" description="Disordered" evidence="4">
    <location>
        <begin position="709"/>
        <end position="764"/>
    </location>
</feature>
<evidence type="ECO:0000256" key="3">
    <source>
        <dbReference type="ARBA" id="ARBA00023002"/>
    </source>
</evidence>
<keyword evidence="2" id="KW-0274">FAD</keyword>
<keyword evidence="1" id="KW-0285">Flavoprotein</keyword>
<evidence type="ECO:0000256" key="2">
    <source>
        <dbReference type="ARBA" id="ARBA00022827"/>
    </source>
</evidence>
<proteinExistence type="predicted"/>
<accession>A0A9W9LEN1</accession>
<comment type="caution">
    <text evidence="5">The sequence shown here is derived from an EMBL/GenBank/DDBJ whole genome shotgun (WGS) entry which is preliminary data.</text>
</comment>
<dbReference type="Proteomes" id="UP001149163">
    <property type="component" value="Unassembled WGS sequence"/>
</dbReference>
<dbReference type="GeneID" id="81431877"/>
<sequence>MDRVVIVGAGLYGLIAAKTYLQVSGTYDNQNHKDETFETTETADEVPPCFSDIRHTVKHMPGCCLLVLDAASDIGGTWAEERLYPNLLSQNSYGLYEFSDLPLSDVVPDEAASAGQQFIAGWKINRYLHAWAQKWDLKKRIRLNWRVESIRRLDSKEWELQVNITSTPARGLRIICDKLILATGLTSVPNTPVINSSPVDTKTSTSVIHAKDIGDWARKNLGYQPLPLLEELTQGDGQSKHHSAPLCSVVVYGGAKSAFDLVHFFATLHRKDPALHLKFAPKEPVTVNWVIRKDGAGPAWMAPPTSPLPNGDVVASDRAASTRLLHYLDPCCYEIPKRVSLYHTAEGRSWGLRVEGSWLFRLIHGNPLGRWCVRWFWRSVDRNFEQFADYQSEPKMQSIRPCNGVVSCASSIGIANQPDLWDTIRLPHVKIYRSGIQKITASKAQDKGQEATSIQVSLGGDTCLDDVDLVVHATGYKPIVPIKFDPPSFRVELGLAGLVGSRSETGTTIGNSESSDYAELPQDAEVNEQIEHWKSLDEQSIALVRKTLSATGCAPAGRDAPTWTGNNQLIPYRLFRRMVAPKLVAEGDRSFAAIGIVLTSTIAVVAEVQALWVAAFLTGGFDETFAAHTPTRPMGLALERMPQTAMEKAISEDVVLGSLTGSGLQVDAIHYNDMLMHDLALNPHRLGGGFVTELTGVVHMQCLTTSTPKAPHPHTLCSQKHQPGIMSSQNPTPNTTPASTPLVPVTSPGTASNRRSDDIGHSDYLGVPTHSSQFIGTPVVLPTTSSGVDEMQPARLATHILTLPYMVAKE</sequence>
<feature type="compositionally biased region" description="Low complexity" evidence="4">
    <location>
        <begin position="727"/>
        <end position="741"/>
    </location>
</feature>
<dbReference type="EMBL" id="JAPQKN010000008">
    <property type="protein sequence ID" value="KAJ5151325.1"/>
    <property type="molecule type" value="Genomic_DNA"/>
</dbReference>
<dbReference type="OrthoDB" id="2915840at2759"/>